<evidence type="ECO:0000313" key="2">
    <source>
        <dbReference type="Proteomes" id="UP000501891"/>
    </source>
</evidence>
<sequence length="66" mass="7101">MDRPESVALAIKRCLDSLASDARQSHMLDLAHFIGLAALAAEDAARAHAATDPRRDLMDREPVGSC</sequence>
<protein>
    <submittedName>
        <fullName evidence="1">Uncharacterized protein</fullName>
    </submittedName>
</protein>
<keyword evidence="2" id="KW-1185">Reference proteome</keyword>
<proteinExistence type="predicted"/>
<name>A0A858RBI6_9PROT</name>
<dbReference type="KEGG" id="acru:HHL28_00430"/>
<organism evidence="1 2">
    <name type="scientific">Aerophototrophica crusticola</name>
    <dbReference type="NCBI Taxonomy" id="1709002"/>
    <lineage>
        <taxon>Bacteria</taxon>
        <taxon>Pseudomonadati</taxon>
        <taxon>Pseudomonadota</taxon>
        <taxon>Alphaproteobacteria</taxon>
        <taxon>Rhodospirillales</taxon>
        <taxon>Rhodospirillaceae</taxon>
        <taxon>Aerophototrophica</taxon>
    </lineage>
</organism>
<evidence type="ECO:0000313" key="1">
    <source>
        <dbReference type="EMBL" id="QJE74717.1"/>
    </source>
</evidence>
<reference evidence="1" key="1">
    <citation type="submission" date="2020-04" db="EMBL/GenBank/DDBJ databases">
        <title>A desert anoxygenic phototrophic bacterium fixes CO2 using RubisCO under aerobic conditions.</title>
        <authorList>
            <person name="Tang K."/>
        </authorList>
    </citation>
    <scope>NUCLEOTIDE SEQUENCE [LARGE SCALE GENOMIC DNA]</scope>
    <source>
        <strain evidence="1">MIMtkB3</strain>
    </source>
</reference>
<dbReference type="AlphaFoldDB" id="A0A858RBI6"/>
<accession>A0A858RBI6</accession>
<dbReference type="EMBL" id="CP051775">
    <property type="protein sequence ID" value="QJE74717.1"/>
    <property type="molecule type" value="Genomic_DNA"/>
</dbReference>
<gene>
    <name evidence="1" type="ORF">HHL28_00430</name>
</gene>
<dbReference type="Proteomes" id="UP000501891">
    <property type="component" value="Chromosome"/>
</dbReference>